<reference evidence="1 2" key="1">
    <citation type="submission" date="2015-12" db="EMBL/GenBank/DDBJ databases">
        <title>Haloferax profundi sp. nov. isolated from the Discovery deep brine-seawater interface in the Red Sea.</title>
        <authorList>
            <person name="Zhang G."/>
            <person name="Stingl U."/>
            <person name="Rashid M."/>
        </authorList>
    </citation>
    <scope>NUCLEOTIDE SEQUENCE [LARGE SCALE GENOMIC DNA]</scope>
    <source>
        <strain evidence="1 2">SB29</strain>
    </source>
</reference>
<name>A0A0W1ST06_9EURY</name>
<protein>
    <recommendedName>
        <fullName evidence="3">MmcQ/YjbR family DNA-binding protein</fullName>
    </recommendedName>
</protein>
<dbReference type="AlphaFoldDB" id="A0A0W1ST06"/>
<evidence type="ECO:0000313" key="2">
    <source>
        <dbReference type="Proteomes" id="UP000053157"/>
    </source>
</evidence>
<gene>
    <name evidence="1" type="ORF">AUR66_09680</name>
</gene>
<comment type="caution">
    <text evidence="1">The sequence shown here is derived from an EMBL/GenBank/DDBJ whole genome shotgun (WGS) entry which is preliminary data.</text>
</comment>
<dbReference type="RefSeq" id="WP_058571331.1">
    <property type="nucleotide sequence ID" value="NZ_LOPV01000095.1"/>
</dbReference>
<dbReference type="Proteomes" id="UP000053157">
    <property type="component" value="Unassembled WGS sequence"/>
</dbReference>
<dbReference type="OrthoDB" id="287497at2157"/>
<proteinExistence type="predicted"/>
<evidence type="ECO:0008006" key="3">
    <source>
        <dbReference type="Google" id="ProtNLM"/>
    </source>
</evidence>
<accession>A0A0W1ST06</accession>
<sequence length="116" mass="12776">MAKSREASRAEVESLAAAVLRVVGSWPDVERTTMFGKPSFRANGTLFAVVSEQGLSFTSLPDEARVAVAEHHRILPFEANGRLVGSWVTVDIEPNRVRELTDALRAGYETAHRRKA</sequence>
<keyword evidence="2" id="KW-1185">Reference proteome</keyword>
<evidence type="ECO:0000313" key="1">
    <source>
        <dbReference type="EMBL" id="KTG29587.1"/>
    </source>
</evidence>
<organism evidence="1 2">
    <name type="scientific">Haloferax profundi</name>
    <dbReference type="NCBI Taxonomy" id="1544718"/>
    <lineage>
        <taxon>Archaea</taxon>
        <taxon>Methanobacteriati</taxon>
        <taxon>Methanobacteriota</taxon>
        <taxon>Stenosarchaea group</taxon>
        <taxon>Halobacteria</taxon>
        <taxon>Halobacteriales</taxon>
        <taxon>Haloferacaceae</taxon>
        <taxon>Haloferax</taxon>
    </lineage>
</organism>
<dbReference type="EMBL" id="LOPV01000095">
    <property type="protein sequence ID" value="KTG29587.1"/>
    <property type="molecule type" value="Genomic_DNA"/>
</dbReference>